<organism evidence="2 3">
    <name type="scientific">candidate division KSB3 bacterium</name>
    <dbReference type="NCBI Taxonomy" id="2044937"/>
    <lineage>
        <taxon>Bacteria</taxon>
        <taxon>candidate division KSB3</taxon>
    </lineage>
</organism>
<dbReference type="Proteomes" id="UP000229740">
    <property type="component" value="Unassembled WGS sequence"/>
</dbReference>
<name>A0A2G6E8P5_9BACT</name>
<gene>
    <name evidence="2" type="ORF">CSB45_04420</name>
</gene>
<accession>A0A2G6E8P5</accession>
<dbReference type="Pfam" id="PF07963">
    <property type="entry name" value="N_methyl"/>
    <property type="match status" value="1"/>
</dbReference>
<reference evidence="2 3" key="1">
    <citation type="submission" date="2017-10" db="EMBL/GenBank/DDBJ databases">
        <title>Novel microbial diversity and functional potential in the marine mammal oral microbiome.</title>
        <authorList>
            <person name="Dudek N.K."/>
            <person name="Sun C.L."/>
            <person name="Burstein D."/>
            <person name="Kantor R.S."/>
            <person name="Aliaga Goltsman D.S."/>
            <person name="Bik E.M."/>
            <person name="Thomas B.C."/>
            <person name="Banfield J.F."/>
            <person name="Relman D.A."/>
        </authorList>
    </citation>
    <scope>NUCLEOTIDE SEQUENCE [LARGE SCALE GENOMIC DNA]</scope>
    <source>
        <strain evidence="2">DOLZORAL124_49_17</strain>
    </source>
</reference>
<evidence type="ECO:0000313" key="2">
    <source>
        <dbReference type="EMBL" id="PID58317.1"/>
    </source>
</evidence>
<proteinExistence type="predicted"/>
<comment type="caution">
    <text evidence="2">The sequence shown here is derived from an EMBL/GenBank/DDBJ whole genome shotgun (WGS) entry which is preliminary data.</text>
</comment>
<keyword evidence="1" id="KW-0472">Membrane</keyword>
<protein>
    <recommendedName>
        <fullName evidence="4">Prepilin-type N-terminal cleavage/methylation domain-containing protein</fullName>
    </recommendedName>
</protein>
<dbReference type="AlphaFoldDB" id="A0A2G6E8P5"/>
<feature type="transmembrane region" description="Helical" evidence="1">
    <location>
        <begin position="12"/>
        <end position="33"/>
    </location>
</feature>
<dbReference type="NCBIfam" id="TIGR02532">
    <property type="entry name" value="IV_pilin_GFxxxE"/>
    <property type="match status" value="1"/>
</dbReference>
<keyword evidence="1" id="KW-0812">Transmembrane</keyword>
<keyword evidence="1" id="KW-1133">Transmembrane helix</keyword>
<dbReference type="EMBL" id="PDPS01000023">
    <property type="protein sequence ID" value="PID58317.1"/>
    <property type="molecule type" value="Genomic_DNA"/>
</dbReference>
<evidence type="ECO:0008006" key="4">
    <source>
        <dbReference type="Google" id="ProtNLM"/>
    </source>
</evidence>
<evidence type="ECO:0000313" key="3">
    <source>
        <dbReference type="Proteomes" id="UP000229740"/>
    </source>
</evidence>
<dbReference type="InterPro" id="IPR012902">
    <property type="entry name" value="N_methyl_site"/>
</dbReference>
<evidence type="ECO:0000256" key="1">
    <source>
        <dbReference type="SAM" id="Phobius"/>
    </source>
</evidence>
<sequence>MKSIRSQQGVSLIELLVALAILAVALIPLMSLYTHAVRTAEHAHKRTIAVNLARDLLEEIRAKAFSEPDPNQLYYPNTTTAQPFGIEESFYNSALGRWGQFDDVDDYDGWCRGKECGGQALEAYDAEKYAGNGFPRYHNFTRRVQVYNIYPNISTQVAAGENRRGSEPRSHNMTIGGNSQAFDFYDLRDQTLPSLKAPNGTTRQKVVQVTVTYTGPVTPPLGVKETAIVVLPLR</sequence>